<dbReference type="AlphaFoldDB" id="A0A1W1V1T0"/>
<evidence type="ECO:0000313" key="1">
    <source>
        <dbReference type="EMBL" id="SMB87339.1"/>
    </source>
</evidence>
<dbReference type="GO" id="GO:0051536">
    <property type="term" value="F:iron-sulfur cluster binding"/>
    <property type="evidence" value="ECO:0007669"/>
    <property type="project" value="InterPro"/>
</dbReference>
<sequence length="241" mass="26130">MPLEMKPELALALSDLRQDTLIELWEVDLRGIKNAAGNVGSLYRFHNGLNGVRQNIIWQGNEYQAIAMQVTGFARKSKGQSTRPSLSIANFAGLVTGIARDFDGAAGAKVTRVQVYAKYLDAVNFKDGNKFADPTAAFPPEYFIVEQLAKLSHDVATFTLATPAETDGAMIPVRMITADTCYFQYRGYGCGYTGKPVCDDQGNPTTDPAKDGCPHNEHGCKLHFGAKAVLPYGGFPSVSKV</sequence>
<gene>
    <name evidence="1" type="ORF">SAMN05660772_02721</name>
</gene>
<dbReference type="Proteomes" id="UP000192408">
    <property type="component" value="Unassembled WGS sequence"/>
</dbReference>
<dbReference type="NCBIfam" id="TIGR01600">
    <property type="entry name" value="phage_tail_L"/>
    <property type="match status" value="1"/>
</dbReference>
<keyword evidence="2" id="KW-1185">Reference proteome</keyword>
<dbReference type="GO" id="GO:0046718">
    <property type="term" value="P:symbiont entry into host cell"/>
    <property type="evidence" value="ECO:0007669"/>
    <property type="project" value="InterPro"/>
</dbReference>
<name>A0A1W1V1T0_9PAST</name>
<dbReference type="Pfam" id="PF05100">
    <property type="entry name" value="Phage_tail_L"/>
    <property type="match status" value="1"/>
</dbReference>
<dbReference type="GO" id="GO:0030430">
    <property type="term" value="C:host cell cytoplasm"/>
    <property type="evidence" value="ECO:0007669"/>
    <property type="project" value="InterPro"/>
</dbReference>
<proteinExistence type="predicted"/>
<dbReference type="InterPro" id="IPR006487">
    <property type="entry name" value="Phage_lambda_L"/>
</dbReference>
<dbReference type="RefSeq" id="WP_084257502.1">
    <property type="nucleotide sequence ID" value="NZ_FWWV01000033.1"/>
</dbReference>
<dbReference type="EMBL" id="FWWV01000033">
    <property type="protein sequence ID" value="SMB87339.1"/>
    <property type="molecule type" value="Genomic_DNA"/>
</dbReference>
<organism evidence="1 2">
    <name type="scientific">Pasteurella testudinis DSM 23072</name>
    <dbReference type="NCBI Taxonomy" id="1122938"/>
    <lineage>
        <taxon>Bacteria</taxon>
        <taxon>Pseudomonadati</taxon>
        <taxon>Pseudomonadota</taxon>
        <taxon>Gammaproteobacteria</taxon>
        <taxon>Pasteurellales</taxon>
        <taxon>Pasteurellaceae</taxon>
        <taxon>Pasteurella</taxon>
    </lineage>
</organism>
<dbReference type="STRING" id="1122938.SAMN05660772_02721"/>
<protein>
    <submittedName>
        <fullName evidence="1">Lambda-like phage minor tail protein L</fullName>
    </submittedName>
</protein>
<evidence type="ECO:0000313" key="2">
    <source>
        <dbReference type="Proteomes" id="UP000192408"/>
    </source>
</evidence>
<accession>A0A1W1V1T0</accession>
<reference evidence="2" key="1">
    <citation type="submission" date="2017-04" db="EMBL/GenBank/DDBJ databases">
        <authorList>
            <person name="Varghese N."/>
            <person name="Submissions S."/>
        </authorList>
    </citation>
    <scope>NUCLEOTIDE SEQUENCE [LARGE SCALE GENOMIC DNA]</scope>
    <source>
        <strain evidence="2">DSM 23072</strain>
    </source>
</reference>